<keyword evidence="1 3" id="KW-0315">Glutamine amidotransferase</keyword>
<reference evidence="3 4" key="1">
    <citation type="submission" date="2023-11" db="EMBL/GenBank/DDBJ databases">
        <title>Paucibacter sp. nov., isolated from fresh soil in Korea.</title>
        <authorList>
            <person name="Le N.T.T."/>
        </authorList>
    </citation>
    <scope>NUCLEOTIDE SEQUENCE [LARGE SCALE GENOMIC DNA]</scope>
    <source>
        <strain evidence="3 4">R3-3</strain>
    </source>
</reference>
<feature type="domain" description="Glutamine amidotransferase type-2" evidence="2">
    <location>
        <begin position="2"/>
        <end position="249"/>
    </location>
</feature>
<dbReference type="CDD" id="cd01908">
    <property type="entry name" value="YafJ"/>
    <property type="match status" value="1"/>
</dbReference>
<gene>
    <name evidence="3" type="ORF">SNE35_10735</name>
</gene>
<dbReference type="InterPro" id="IPR017932">
    <property type="entry name" value="GATase_2_dom"/>
</dbReference>
<dbReference type="PANTHER" id="PTHR43187:SF1">
    <property type="entry name" value="GLUTAMINE AMIDOTRANSFERASE DUG3-RELATED"/>
    <property type="match status" value="1"/>
</dbReference>
<dbReference type="InterPro" id="IPR026869">
    <property type="entry name" value="EgtC-like"/>
</dbReference>
<accession>A0ABU5DIQ3</accession>
<dbReference type="Pfam" id="PF13230">
    <property type="entry name" value="GATase_4"/>
    <property type="match status" value="1"/>
</dbReference>
<dbReference type="PANTHER" id="PTHR43187">
    <property type="entry name" value="GLUTAMINE AMIDOTRANSFERASE DUG3-RELATED"/>
    <property type="match status" value="1"/>
</dbReference>
<protein>
    <submittedName>
        <fullName evidence="3">Class II glutamine amidotransferase</fullName>
    </submittedName>
</protein>
<dbReference type="RefSeq" id="WP_320422894.1">
    <property type="nucleotide sequence ID" value="NZ_JAXCLA010000003.1"/>
</dbReference>
<proteinExistence type="predicted"/>
<name>A0ABU5DIQ3_9BURK</name>
<dbReference type="InterPro" id="IPR052373">
    <property type="entry name" value="Gamma-glu_amide_hydrolase"/>
</dbReference>
<dbReference type="Proteomes" id="UP001285263">
    <property type="component" value="Unassembled WGS sequence"/>
</dbReference>
<dbReference type="SUPFAM" id="SSF56235">
    <property type="entry name" value="N-terminal nucleophile aminohydrolases (Ntn hydrolases)"/>
    <property type="match status" value="1"/>
</dbReference>
<dbReference type="PROSITE" id="PS51278">
    <property type="entry name" value="GATASE_TYPE_2"/>
    <property type="match status" value="1"/>
</dbReference>
<keyword evidence="4" id="KW-1185">Reference proteome</keyword>
<dbReference type="Gene3D" id="3.60.20.10">
    <property type="entry name" value="Glutamine Phosphoribosylpyrophosphate, subunit 1, domain 1"/>
    <property type="match status" value="1"/>
</dbReference>
<evidence type="ECO:0000313" key="3">
    <source>
        <dbReference type="EMBL" id="MDY0744987.1"/>
    </source>
</evidence>
<evidence type="ECO:0000259" key="2">
    <source>
        <dbReference type="PROSITE" id="PS51278"/>
    </source>
</evidence>
<dbReference type="InterPro" id="IPR029055">
    <property type="entry name" value="Ntn_hydrolases_N"/>
</dbReference>
<organism evidence="3 4">
    <name type="scientific">Roseateles agri</name>
    <dbReference type="NCBI Taxonomy" id="3098619"/>
    <lineage>
        <taxon>Bacteria</taxon>
        <taxon>Pseudomonadati</taxon>
        <taxon>Pseudomonadota</taxon>
        <taxon>Betaproteobacteria</taxon>
        <taxon>Burkholderiales</taxon>
        <taxon>Sphaerotilaceae</taxon>
        <taxon>Roseateles</taxon>
    </lineage>
</organism>
<sequence length="257" mass="28803">MCRLLAYMGEPIFLDELICKPRHSLVRQSLRAEEAKVVTNGDGFGIGWYGERPLPGVYREVMPAWSDENLLGICASVRSPLFFAHVRAATGTGIARQNCHPFHYGPYLFMHNGQIGGYNQLRRTMEQRLPDHLYAVRRGATDSELLFLMIIDRIERGETVPDAVGQVLNETLAMMQVLHVHEPLRFAAALADGQQLHAFRFSSDKLAPTLYLHPRPESGGQVVASEPLGDEQEGWEAIEPGTVVRVDAQGHRSYRLN</sequence>
<evidence type="ECO:0000313" key="4">
    <source>
        <dbReference type="Proteomes" id="UP001285263"/>
    </source>
</evidence>
<comment type="caution">
    <text evidence="3">The sequence shown here is derived from an EMBL/GenBank/DDBJ whole genome shotgun (WGS) entry which is preliminary data.</text>
</comment>
<evidence type="ECO:0000256" key="1">
    <source>
        <dbReference type="ARBA" id="ARBA00022962"/>
    </source>
</evidence>
<dbReference type="EMBL" id="JAXCLA010000003">
    <property type="protein sequence ID" value="MDY0744987.1"/>
    <property type="molecule type" value="Genomic_DNA"/>
</dbReference>